<evidence type="ECO:0000256" key="1">
    <source>
        <dbReference type="SAM" id="SignalP"/>
    </source>
</evidence>
<protein>
    <recommendedName>
        <fullName evidence="3">Tetratricopeptide repeat protein</fullName>
    </recommendedName>
</protein>
<reference evidence="2" key="1">
    <citation type="journal article" date="2020" name="mSystems">
        <title>Genome- and Community-Level Interaction Insights into Carbon Utilization and Element Cycling Functions of Hydrothermarchaeota in Hydrothermal Sediment.</title>
        <authorList>
            <person name="Zhou Z."/>
            <person name="Liu Y."/>
            <person name="Xu W."/>
            <person name="Pan J."/>
            <person name="Luo Z.H."/>
            <person name="Li M."/>
        </authorList>
    </citation>
    <scope>NUCLEOTIDE SEQUENCE [LARGE SCALE GENOMIC DNA]</scope>
    <source>
        <strain evidence="2">SpSt-769</strain>
    </source>
</reference>
<feature type="signal peptide" evidence="1">
    <location>
        <begin position="1"/>
        <end position="25"/>
    </location>
</feature>
<keyword evidence="1" id="KW-0732">Signal</keyword>
<name>A0A7C4ATP5_9BACT</name>
<dbReference type="InterPro" id="IPR011990">
    <property type="entry name" value="TPR-like_helical_dom_sf"/>
</dbReference>
<dbReference type="EMBL" id="DTGT01000420">
    <property type="protein sequence ID" value="HGH62182.1"/>
    <property type="molecule type" value="Genomic_DNA"/>
</dbReference>
<feature type="chain" id="PRO_5028050809" description="Tetratricopeptide repeat protein" evidence="1">
    <location>
        <begin position="26"/>
        <end position="177"/>
    </location>
</feature>
<evidence type="ECO:0000313" key="2">
    <source>
        <dbReference type="EMBL" id="HGH62182.1"/>
    </source>
</evidence>
<gene>
    <name evidence="2" type="ORF">ENV54_12890</name>
</gene>
<proteinExistence type="predicted"/>
<comment type="caution">
    <text evidence="2">The sequence shown here is derived from an EMBL/GenBank/DDBJ whole genome shotgun (WGS) entry which is preliminary data.</text>
</comment>
<evidence type="ECO:0008006" key="3">
    <source>
        <dbReference type="Google" id="ProtNLM"/>
    </source>
</evidence>
<sequence length="177" mass="19896">MNVIRCLWIALVLVTYALTPVRACAGQEQLDQAPQKLLKAGLGLMEKKHYLEALDHLSEARDALETSGQTETPLYAEVMLSIAETKIRARIYQQFPAYYVKTALEDVQSANKLHERLPGVMPEKLAEGYFLEGYIQKNFFMRYDAAAQVFSKAITVDPSLTAAKRELSELLAEGKQK</sequence>
<dbReference type="AlphaFoldDB" id="A0A7C4ATP5"/>
<dbReference type="SUPFAM" id="SSF48452">
    <property type="entry name" value="TPR-like"/>
    <property type="match status" value="1"/>
</dbReference>
<dbReference type="Gene3D" id="1.25.40.10">
    <property type="entry name" value="Tetratricopeptide repeat domain"/>
    <property type="match status" value="1"/>
</dbReference>
<organism evidence="2">
    <name type="scientific">Desulfomonile tiedjei</name>
    <dbReference type="NCBI Taxonomy" id="2358"/>
    <lineage>
        <taxon>Bacteria</taxon>
        <taxon>Pseudomonadati</taxon>
        <taxon>Thermodesulfobacteriota</taxon>
        <taxon>Desulfomonilia</taxon>
        <taxon>Desulfomonilales</taxon>
        <taxon>Desulfomonilaceae</taxon>
        <taxon>Desulfomonile</taxon>
    </lineage>
</organism>
<accession>A0A7C4ATP5</accession>